<dbReference type="GO" id="GO:0045505">
    <property type="term" value="F:dynein intermediate chain binding"/>
    <property type="evidence" value="ECO:0007669"/>
    <property type="project" value="InterPro"/>
</dbReference>
<dbReference type="PANTHER" id="PTHR46532">
    <property type="entry name" value="MALE FERTILITY FACTOR KL5"/>
    <property type="match status" value="1"/>
</dbReference>
<dbReference type="GO" id="GO:0005858">
    <property type="term" value="C:axonemal dynein complex"/>
    <property type="evidence" value="ECO:0007669"/>
    <property type="project" value="TreeGrafter"/>
</dbReference>
<name>A0A5K3EFI2_MESCO</name>
<dbReference type="WBParaSite" id="MCU_000140-RA">
    <property type="protein sequence ID" value="MCU_000140-RA"/>
    <property type="gene ID" value="MCU_000140"/>
</dbReference>
<sequence length="931" mass="106945">FIVIFDLASEASFWQQKSRSSHSIGSIDRNNAEVIYKLLKPAADATQSLELQVSSNYQWEGSGDTEEFIGFLSETIESAVLDSLDDVWRMKNELDVAPYPEVRMRFLLEAITGWICRILISYLCSSNGYSETAAIWSRPFKQVRIQMSRAIQLCEQWEKSCLFFTQQLWASEASHRWEGEPPSLSYLQNFKNRLKEVLNLRGTYEQLVWVFSPQERERLGLSARMDDFLCKNLPTFSKVSADENNVFTGETSIGASQFFVEFQHFGELYKRPLIAKALQADREMIFGYIEAGVKNLREEFSRQPTEEPDIESASLNYVRHGRNIPNQVDRIVWASQLENRTREYLKLADSMLYDLANYDSLKEKLESLIKKVSKWCEDQFRAWCRLNQAAICRTSVSDGAEGAGGSLEFDASRTLLRLSTVDGHLHVGYPDGLVRLQREVRLLAGLGYPVPLQLNKVAALAETMYRHAIVLKQVAHFYNSIDSQMIPCQKALMLKSAMAFEHLIKFSHLKEKGDGKLPASKCQERCITWSQAEEVPIFISKLQALASNLMEENRRLRKIHYELISKIVSLMDVDLLRQQNKWRETLMTMRCCLSEIASSGGYPADHMGPWWAHLDRQLYKALEIQYLFGLETLNERMPEMRIELVYQQSQLSFQPPFEEIKSKYYREMRKFIAIPCHFRGVSDFGDSKSRTENSLIFSKIIENQSAGFYVCYQKAEFLFSRLRASMNQFQDWVALGNVDLEDLVDVQCREISDYESNFRALKRRGRAAEMLPNEIKIDCFTINCVFVKNSIEQLLQNLFDALVNCLRRSVQADYVAADTFLSGAVEKLSIRPQTVEEMAEAKDKHATLAKEQSRLADRLCCAEAKDKLLRDVVGAGVDSFAKTKAKWAKFQLMMESFKLMLNEQTGVCSQTSTPAFKIIKIFNLQPVPCML</sequence>
<feature type="domain" description="Dynein heavy chain tail" evidence="1">
    <location>
        <begin position="98"/>
        <end position="208"/>
    </location>
</feature>
<dbReference type="InterPro" id="IPR013594">
    <property type="entry name" value="Dynein_heavy_tail"/>
</dbReference>
<evidence type="ECO:0000313" key="2">
    <source>
        <dbReference type="WBParaSite" id="MCU_000140-RA"/>
    </source>
</evidence>
<dbReference type="InterPro" id="IPR026983">
    <property type="entry name" value="DHC"/>
</dbReference>
<dbReference type="AlphaFoldDB" id="A0A5K3EFI2"/>
<accession>A0A5K3EFI2</accession>
<evidence type="ECO:0000259" key="1">
    <source>
        <dbReference type="Pfam" id="PF08385"/>
    </source>
</evidence>
<dbReference type="GO" id="GO:0051959">
    <property type="term" value="F:dynein light intermediate chain binding"/>
    <property type="evidence" value="ECO:0007669"/>
    <property type="project" value="InterPro"/>
</dbReference>
<dbReference type="Pfam" id="PF08385">
    <property type="entry name" value="DHC_N1"/>
    <property type="match status" value="2"/>
</dbReference>
<reference evidence="2" key="1">
    <citation type="submission" date="2019-11" db="UniProtKB">
        <authorList>
            <consortium name="WormBaseParasite"/>
        </authorList>
    </citation>
    <scope>IDENTIFICATION</scope>
</reference>
<organism evidence="2">
    <name type="scientific">Mesocestoides corti</name>
    <name type="common">Flatworm</name>
    <dbReference type="NCBI Taxonomy" id="53468"/>
    <lineage>
        <taxon>Eukaryota</taxon>
        <taxon>Metazoa</taxon>
        <taxon>Spiralia</taxon>
        <taxon>Lophotrochozoa</taxon>
        <taxon>Platyhelminthes</taxon>
        <taxon>Cestoda</taxon>
        <taxon>Eucestoda</taxon>
        <taxon>Cyclophyllidea</taxon>
        <taxon>Mesocestoididae</taxon>
        <taxon>Mesocestoides</taxon>
    </lineage>
</organism>
<dbReference type="GO" id="GO:0007018">
    <property type="term" value="P:microtubule-based movement"/>
    <property type="evidence" value="ECO:0007669"/>
    <property type="project" value="InterPro"/>
</dbReference>
<proteinExistence type="predicted"/>
<feature type="domain" description="Dynein heavy chain tail" evidence="1">
    <location>
        <begin position="256"/>
        <end position="504"/>
    </location>
</feature>
<dbReference type="PANTHER" id="PTHR46532:SF15">
    <property type="entry name" value="CYTOPLASMIC DYNEIN 2 HEAVY CHAIN 1"/>
    <property type="match status" value="1"/>
</dbReference>
<protein>
    <submittedName>
        <fullName evidence="2">DHC_N1 domain-containing protein</fullName>
    </submittedName>
</protein>